<reference evidence="1" key="1">
    <citation type="submission" date="2023-03" db="EMBL/GenBank/DDBJ databases">
        <title>Massive genome expansion in bonnet fungi (Mycena s.s.) driven by repeated elements and novel gene families across ecological guilds.</title>
        <authorList>
            <consortium name="Lawrence Berkeley National Laboratory"/>
            <person name="Harder C.B."/>
            <person name="Miyauchi S."/>
            <person name="Viragh M."/>
            <person name="Kuo A."/>
            <person name="Thoen E."/>
            <person name="Andreopoulos B."/>
            <person name="Lu D."/>
            <person name="Skrede I."/>
            <person name="Drula E."/>
            <person name="Henrissat B."/>
            <person name="Morin E."/>
            <person name="Kohler A."/>
            <person name="Barry K."/>
            <person name="LaButti K."/>
            <person name="Morin E."/>
            <person name="Salamov A."/>
            <person name="Lipzen A."/>
            <person name="Mereny Z."/>
            <person name="Hegedus B."/>
            <person name="Baldrian P."/>
            <person name="Stursova M."/>
            <person name="Weitz H."/>
            <person name="Taylor A."/>
            <person name="Grigoriev I.V."/>
            <person name="Nagy L.G."/>
            <person name="Martin F."/>
            <person name="Kauserud H."/>
        </authorList>
    </citation>
    <scope>NUCLEOTIDE SEQUENCE</scope>
    <source>
        <strain evidence="1">CBHHK188m</strain>
    </source>
</reference>
<organism evidence="1 2">
    <name type="scientific">Mycena maculata</name>
    <dbReference type="NCBI Taxonomy" id="230809"/>
    <lineage>
        <taxon>Eukaryota</taxon>
        <taxon>Fungi</taxon>
        <taxon>Dikarya</taxon>
        <taxon>Basidiomycota</taxon>
        <taxon>Agaricomycotina</taxon>
        <taxon>Agaricomycetes</taxon>
        <taxon>Agaricomycetidae</taxon>
        <taxon>Agaricales</taxon>
        <taxon>Marasmiineae</taxon>
        <taxon>Mycenaceae</taxon>
        <taxon>Mycena</taxon>
    </lineage>
</organism>
<dbReference type="PANTHER" id="PTHR35332">
    <property type="entry name" value="REGULATION OF ENOLASE PROTEIN 1"/>
    <property type="match status" value="1"/>
</dbReference>
<dbReference type="PANTHER" id="PTHR35332:SF2">
    <property type="entry name" value="REGULATION OF ENOLASE PROTEIN 1"/>
    <property type="match status" value="1"/>
</dbReference>
<dbReference type="AlphaFoldDB" id="A0AAD7K7Q0"/>
<dbReference type="Pfam" id="PF07081">
    <property type="entry name" value="DUF1349"/>
    <property type="match status" value="1"/>
</dbReference>
<proteinExistence type="predicted"/>
<name>A0AAD7K7Q0_9AGAR</name>
<evidence type="ECO:0000313" key="2">
    <source>
        <dbReference type="Proteomes" id="UP001215280"/>
    </source>
</evidence>
<dbReference type="InterPro" id="IPR009784">
    <property type="entry name" value="DUF1349"/>
</dbReference>
<evidence type="ECO:0000313" key="1">
    <source>
        <dbReference type="EMBL" id="KAJ7780056.1"/>
    </source>
</evidence>
<comment type="caution">
    <text evidence="1">The sequence shown here is derived from an EMBL/GenBank/DDBJ whole genome shotgun (WGS) entry which is preliminary data.</text>
</comment>
<sequence length="229" mass="25106">MDASLHSFRDPTFVLNPPAASHEISVDGKKATIRALPNTDWWRVPPPESIESRAGAFFARPFDATRNFSASVCFRGAWGLQFDQGCLMLLAGNSDDVQGDWIKAGVEVETGREYIGAVVTSPWSDWAIAPAEHSTSTLGDSPYTLFMQIVREGPLLTVNQYFAPHGTARSPPPTEDLVKIREVRGFNVDEQGNAQAKAGDQWRIGVMVCGPKNPDGLVAEFENFSFAYI</sequence>
<accession>A0AAD7K7Q0</accession>
<dbReference type="Gene3D" id="2.60.120.200">
    <property type="match status" value="1"/>
</dbReference>
<dbReference type="EMBL" id="JARJLG010000006">
    <property type="protein sequence ID" value="KAJ7780056.1"/>
    <property type="molecule type" value="Genomic_DNA"/>
</dbReference>
<dbReference type="Proteomes" id="UP001215280">
    <property type="component" value="Unassembled WGS sequence"/>
</dbReference>
<protein>
    <submittedName>
        <fullName evidence="1">Uncharacterized protein</fullName>
    </submittedName>
</protein>
<gene>
    <name evidence="1" type="ORF">DFH07DRAFT_462368</name>
</gene>
<keyword evidence="2" id="KW-1185">Reference proteome</keyword>